<dbReference type="GO" id="GO:0005829">
    <property type="term" value="C:cytosol"/>
    <property type="evidence" value="ECO:0007669"/>
    <property type="project" value="TreeGrafter"/>
</dbReference>
<dbReference type="Gene3D" id="6.10.250.3220">
    <property type="match status" value="1"/>
</dbReference>
<dbReference type="STRING" id="2018661.A0A2A2LW57"/>
<dbReference type="GO" id="GO:0043186">
    <property type="term" value="C:P granule"/>
    <property type="evidence" value="ECO:0007669"/>
    <property type="project" value="UniProtKB-ARBA"/>
</dbReference>
<feature type="compositionally biased region" description="Polar residues" evidence="6">
    <location>
        <begin position="308"/>
        <end position="321"/>
    </location>
</feature>
<feature type="zinc finger region" description="C3H1-type" evidence="5">
    <location>
        <begin position="66"/>
        <end position="94"/>
    </location>
</feature>
<evidence type="ECO:0000256" key="3">
    <source>
        <dbReference type="ARBA" id="ARBA00022771"/>
    </source>
</evidence>
<dbReference type="InterPro" id="IPR045877">
    <property type="entry name" value="ZFP36-like"/>
</dbReference>
<evidence type="ECO:0000259" key="7">
    <source>
        <dbReference type="PROSITE" id="PS50103"/>
    </source>
</evidence>
<feature type="region of interest" description="Disordered" evidence="6">
    <location>
        <begin position="151"/>
        <end position="214"/>
    </location>
</feature>
<dbReference type="SUPFAM" id="SSF90229">
    <property type="entry name" value="CCCH zinc finger"/>
    <property type="match status" value="1"/>
</dbReference>
<dbReference type="EMBL" id="LIAE01006373">
    <property type="protein sequence ID" value="PAV90449.1"/>
    <property type="molecule type" value="Genomic_DNA"/>
</dbReference>
<comment type="caution">
    <text evidence="8">The sequence shown here is derived from an EMBL/GenBank/DDBJ whole genome shotgun (WGS) entry which is preliminary data.</text>
</comment>
<dbReference type="GO" id="GO:0003730">
    <property type="term" value="F:mRNA 3'-UTR binding"/>
    <property type="evidence" value="ECO:0007669"/>
    <property type="project" value="TreeGrafter"/>
</dbReference>
<name>A0A2A2LW57_9BILA</name>
<dbReference type="FunFam" id="4.10.1000.10:FF:000001">
    <property type="entry name" value="zinc finger CCCH domain-containing protein 15-like"/>
    <property type="match status" value="1"/>
</dbReference>
<organism evidence="8 9">
    <name type="scientific">Diploscapter pachys</name>
    <dbReference type="NCBI Taxonomy" id="2018661"/>
    <lineage>
        <taxon>Eukaryota</taxon>
        <taxon>Metazoa</taxon>
        <taxon>Ecdysozoa</taxon>
        <taxon>Nematoda</taxon>
        <taxon>Chromadorea</taxon>
        <taxon>Rhabditida</taxon>
        <taxon>Rhabditina</taxon>
        <taxon>Rhabditomorpha</taxon>
        <taxon>Rhabditoidea</taxon>
        <taxon>Rhabditidae</taxon>
        <taxon>Diploscapter</taxon>
    </lineage>
</organism>
<feature type="domain" description="C3H1-type" evidence="7">
    <location>
        <begin position="66"/>
        <end position="94"/>
    </location>
</feature>
<keyword evidence="1 5" id="KW-0479">Metal-binding</keyword>
<evidence type="ECO:0000256" key="6">
    <source>
        <dbReference type="SAM" id="MobiDB-lite"/>
    </source>
</evidence>
<dbReference type="SMART" id="SM00356">
    <property type="entry name" value="ZnF_C3H1"/>
    <property type="match status" value="2"/>
</dbReference>
<feature type="region of interest" description="Disordered" evidence="6">
    <location>
        <begin position="308"/>
        <end position="331"/>
    </location>
</feature>
<dbReference type="InterPro" id="IPR000571">
    <property type="entry name" value="Znf_CCCH"/>
</dbReference>
<reference evidence="8 9" key="1">
    <citation type="journal article" date="2017" name="Curr. Biol.">
        <title>Genome architecture and evolution of a unichromosomal asexual nematode.</title>
        <authorList>
            <person name="Fradin H."/>
            <person name="Zegar C."/>
            <person name="Gutwein M."/>
            <person name="Lucas J."/>
            <person name="Kovtun M."/>
            <person name="Corcoran D."/>
            <person name="Baugh L.R."/>
            <person name="Kiontke K."/>
            <person name="Gunsalus K."/>
            <person name="Fitch D.H."/>
            <person name="Piano F."/>
        </authorList>
    </citation>
    <scope>NUCLEOTIDE SEQUENCE [LARGE SCALE GENOMIC DNA]</scope>
    <source>
        <strain evidence="8">PF1309</strain>
    </source>
</reference>
<dbReference type="Pfam" id="PF00642">
    <property type="entry name" value="zf-CCCH"/>
    <property type="match status" value="1"/>
</dbReference>
<evidence type="ECO:0000256" key="1">
    <source>
        <dbReference type="ARBA" id="ARBA00022723"/>
    </source>
</evidence>
<keyword evidence="9" id="KW-1185">Reference proteome</keyword>
<sequence>MPNLMQHQTQNLINQAAAVLEGMAALPAGLPPASAAVHNPILAHNSCLLTDEEREQILKEKRRADAFKTALCDSYRKFEQCQYGERCRFAHGVEELRMPVNPRGRFHPKYKTVLCDKFSTKGFCQCMFIHKIMNPEVLENREVVGKRLLSEGADSTTSASESAEKIPMLNAQPSSAASVVSTTSSADTNGQAKNGGKLQRRTQQKGGREDDKDITIHSHNQTMVQEFNPRFSMLQSNLLKQANGSNGFNMPPPSVYQTPQQWMPGRSGYNANITIGADLNMSMFEQDASFQEHPRPMRSSRYAVCTHAQQPFDSSKQLQSQQHRKNDDDDW</sequence>
<evidence type="ECO:0000256" key="2">
    <source>
        <dbReference type="ARBA" id="ARBA00022737"/>
    </source>
</evidence>
<feature type="compositionally biased region" description="Low complexity" evidence="6">
    <location>
        <begin position="151"/>
        <end position="161"/>
    </location>
</feature>
<evidence type="ECO:0000256" key="5">
    <source>
        <dbReference type="PROSITE-ProRule" id="PRU00723"/>
    </source>
</evidence>
<feature type="compositionally biased region" description="Low complexity" evidence="6">
    <location>
        <begin position="174"/>
        <end position="186"/>
    </location>
</feature>
<dbReference type="AlphaFoldDB" id="A0A2A2LW57"/>
<evidence type="ECO:0000256" key="4">
    <source>
        <dbReference type="ARBA" id="ARBA00022833"/>
    </source>
</evidence>
<keyword evidence="3 5" id="KW-0863">Zinc-finger</keyword>
<dbReference type="GO" id="GO:0008270">
    <property type="term" value="F:zinc ion binding"/>
    <property type="evidence" value="ECO:0007669"/>
    <property type="project" value="UniProtKB-KW"/>
</dbReference>
<dbReference type="PROSITE" id="PS50103">
    <property type="entry name" value="ZF_C3H1"/>
    <property type="match status" value="1"/>
</dbReference>
<evidence type="ECO:0000313" key="9">
    <source>
        <dbReference type="Proteomes" id="UP000218231"/>
    </source>
</evidence>
<keyword evidence="4 5" id="KW-0862">Zinc</keyword>
<evidence type="ECO:0000313" key="8">
    <source>
        <dbReference type="EMBL" id="PAV90449.1"/>
    </source>
</evidence>
<dbReference type="Proteomes" id="UP000218231">
    <property type="component" value="Unassembled WGS sequence"/>
</dbReference>
<proteinExistence type="predicted"/>
<dbReference type="Gene3D" id="4.10.1000.10">
    <property type="entry name" value="Zinc finger, CCCH-type"/>
    <property type="match status" value="1"/>
</dbReference>
<dbReference type="PANTHER" id="PTHR12547:SF110">
    <property type="entry name" value="C3H1-TYPE DOMAIN-CONTAINING PROTEIN-RELATED"/>
    <property type="match status" value="1"/>
</dbReference>
<dbReference type="OrthoDB" id="410307at2759"/>
<dbReference type="InterPro" id="IPR036855">
    <property type="entry name" value="Znf_CCCH_sf"/>
</dbReference>
<accession>A0A2A2LW57</accession>
<keyword evidence="2" id="KW-0677">Repeat</keyword>
<gene>
    <name evidence="8" type="ORF">WR25_14599</name>
</gene>
<dbReference type="PANTHER" id="PTHR12547">
    <property type="entry name" value="CCCH ZINC FINGER/TIS11-RELATED"/>
    <property type="match status" value="1"/>
</dbReference>
<protein>
    <recommendedName>
        <fullName evidence="7">C3H1-type domain-containing protein</fullName>
    </recommendedName>
</protein>